<dbReference type="InterPro" id="IPR023996">
    <property type="entry name" value="TonB-dep_OMP_SusC/RagA"/>
</dbReference>
<dbReference type="Pfam" id="PF13715">
    <property type="entry name" value="CarbopepD_reg_2"/>
    <property type="match status" value="1"/>
</dbReference>
<dbReference type="SUPFAM" id="SSF49464">
    <property type="entry name" value="Carboxypeptidase regulatory domain-like"/>
    <property type="match status" value="1"/>
</dbReference>
<sequence>MKQANRLFQVVSLTAMLLVLSSMAAWAQSFAIKGNVTDESGEPLIGATVVMKGNAHVAAVTDFDGNFTLQAPQRHITIVVTYVGMLQQEVKATAGTNLNITMKSDAQMLDETVVVGYGQQKKASVVGSITQTTGKTLERAGGVSNIGAALTGNLPGVVTMSSTGMPGEEDPKIIIRGVSSWNGSDPLVLVDGIERPMGSIDIASVQSVSVLKDASATAVYGVKGANGVILITTKRGQEGKAKIEIGVNMTLKTVSKLPGSMSSADALTIRNQAAAHELGLKPESWLKMTPMDIIGKYRNPANLEEAERYPDVDWQDVVFRKTAMAYNPNVNISGGTKFVKYFASIDFLHEGDMFRRWDNNRGYKAGYGFDRINVRSNLDFRLTNTTTLKANIFGSHGVKQGPWGVPTGSFGESQLWQAAYSAPHNAFVPRYSDGTWGYYPADSQGAPNSIVNLAISGVEKTTTTRINTDFTLEQDLSFLLKGLKASALVSWDNTFVEAGRGINDLYHNAQFKWINPDTGATVWKEPQESNTNFDFQEGIKWTTAGGNVNNGLTQRNLFYQAQLFWGNKFGDHDITAMGVFNRQENARGSEFTHYREDWAFRATYNYAGRYFAEYNGAYNGSEKFSKDNRFAFFNSGALGWLVSEEKWFTPVKKVMDMLKLRYSYGEVGDDNIWERWLYATQWAYGSTGPNIAGNSHNGLYEDNSPYTWYKETRIGNSDVHWEKAVKQNFGVDYSFLGGLLAGSLEFFHEKRSDILIPGDRRAVPSYFGAKAPVMNYGRVRTAGYELELRVNKTIANGMHFWGNFNMTHAENKILSYDDPQLKPDYQKQQGFAIGQDHSYMSAGFANTWDEVIGMTRHDTNDDQKLPGQYVITDYNGDGVIDSNDNVPYGYTGTPQNTYNATIGWDWKGWSFFMQWYGVSNVNRYVGFNSLGKNLDTVFDEGSFWTKDNTNADAPMPRINSTPSYYNGSRFHYDGSFIRLKNMEVAYTFTKGWVSKMGLQSVKLYLNGNNLWVWSRMPDDRESNYAGTGLASQGAYPTVKRFNLGLKINL</sequence>
<dbReference type="SUPFAM" id="SSF56935">
    <property type="entry name" value="Porins"/>
    <property type="match status" value="1"/>
</dbReference>
<reference evidence="10 11" key="1">
    <citation type="submission" date="2018-06" db="EMBL/GenBank/DDBJ databases">
        <authorList>
            <consortium name="Pathogen Informatics"/>
            <person name="Doyle S."/>
        </authorList>
    </citation>
    <scope>NUCLEOTIDE SEQUENCE [LARGE SCALE GENOMIC DNA]</scope>
    <source>
        <strain evidence="10 11">NCTC13063</strain>
    </source>
</reference>
<organism evidence="10 11">
    <name type="scientific">Segatella buccae</name>
    <dbReference type="NCBI Taxonomy" id="28126"/>
    <lineage>
        <taxon>Bacteria</taxon>
        <taxon>Pseudomonadati</taxon>
        <taxon>Bacteroidota</taxon>
        <taxon>Bacteroidia</taxon>
        <taxon>Bacteroidales</taxon>
        <taxon>Prevotellaceae</taxon>
        <taxon>Segatella</taxon>
    </lineage>
</organism>
<protein>
    <submittedName>
        <fullName evidence="10">TonB-linked outer membrane protein, SusC/RagA family</fullName>
    </submittedName>
</protein>
<feature type="domain" description="TonB-dependent receptor plug" evidence="9">
    <location>
        <begin position="122"/>
        <end position="228"/>
    </location>
</feature>
<evidence type="ECO:0000256" key="4">
    <source>
        <dbReference type="ARBA" id="ARBA00022692"/>
    </source>
</evidence>
<keyword evidence="6 7" id="KW-0998">Cell outer membrane</keyword>
<dbReference type="InterPro" id="IPR037066">
    <property type="entry name" value="Plug_dom_sf"/>
</dbReference>
<keyword evidence="2 7" id="KW-0813">Transport</keyword>
<keyword evidence="4 7" id="KW-0812">Transmembrane</keyword>
<evidence type="ECO:0000256" key="8">
    <source>
        <dbReference type="SAM" id="SignalP"/>
    </source>
</evidence>
<evidence type="ECO:0000256" key="2">
    <source>
        <dbReference type="ARBA" id="ARBA00022448"/>
    </source>
</evidence>
<gene>
    <name evidence="10" type="ORF">NCTC13063_01646</name>
</gene>
<keyword evidence="5 7" id="KW-0472">Membrane</keyword>
<evidence type="ECO:0000259" key="9">
    <source>
        <dbReference type="Pfam" id="PF07715"/>
    </source>
</evidence>
<evidence type="ECO:0000256" key="3">
    <source>
        <dbReference type="ARBA" id="ARBA00022452"/>
    </source>
</evidence>
<dbReference type="InterPro" id="IPR039426">
    <property type="entry name" value="TonB-dep_rcpt-like"/>
</dbReference>
<dbReference type="InterPro" id="IPR036942">
    <property type="entry name" value="Beta-barrel_TonB_sf"/>
</dbReference>
<evidence type="ECO:0000313" key="10">
    <source>
        <dbReference type="EMBL" id="SUB80363.1"/>
    </source>
</evidence>
<evidence type="ECO:0000256" key="1">
    <source>
        <dbReference type="ARBA" id="ARBA00004571"/>
    </source>
</evidence>
<dbReference type="InterPro" id="IPR008969">
    <property type="entry name" value="CarboxyPept-like_regulatory"/>
</dbReference>
<dbReference type="NCBIfam" id="TIGR04057">
    <property type="entry name" value="SusC_RagA_signa"/>
    <property type="match status" value="1"/>
</dbReference>
<dbReference type="RefSeq" id="WP_115153825.1">
    <property type="nucleotide sequence ID" value="NZ_UGTJ01000001.1"/>
</dbReference>
<comment type="subcellular location">
    <subcellularLocation>
        <location evidence="1 7">Cell outer membrane</location>
        <topology evidence="1 7">Multi-pass membrane protein</topology>
    </subcellularLocation>
</comment>
<dbReference type="GO" id="GO:0009279">
    <property type="term" value="C:cell outer membrane"/>
    <property type="evidence" value="ECO:0007669"/>
    <property type="project" value="UniProtKB-SubCell"/>
</dbReference>
<comment type="caution">
    <text evidence="10">The sequence shown here is derived from an EMBL/GenBank/DDBJ whole genome shotgun (WGS) entry which is preliminary data.</text>
</comment>
<dbReference type="FunFam" id="2.170.130.10:FF:000003">
    <property type="entry name" value="SusC/RagA family TonB-linked outer membrane protein"/>
    <property type="match status" value="1"/>
</dbReference>
<comment type="similarity">
    <text evidence="7">Belongs to the TonB-dependent receptor family.</text>
</comment>
<keyword evidence="3 7" id="KW-1134">Transmembrane beta strand</keyword>
<feature type="chain" id="PRO_5042890073" evidence="8">
    <location>
        <begin position="28"/>
        <end position="1049"/>
    </location>
</feature>
<evidence type="ECO:0000313" key="11">
    <source>
        <dbReference type="Proteomes" id="UP000255283"/>
    </source>
</evidence>
<evidence type="ECO:0000256" key="7">
    <source>
        <dbReference type="PROSITE-ProRule" id="PRU01360"/>
    </source>
</evidence>
<dbReference type="Gene3D" id="2.170.130.10">
    <property type="entry name" value="TonB-dependent receptor, plug domain"/>
    <property type="match status" value="1"/>
</dbReference>
<dbReference type="NCBIfam" id="TIGR04056">
    <property type="entry name" value="OMP_RagA_SusC"/>
    <property type="match status" value="1"/>
</dbReference>
<dbReference type="Proteomes" id="UP000255283">
    <property type="component" value="Unassembled WGS sequence"/>
</dbReference>
<feature type="signal peptide" evidence="8">
    <location>
        <begin position="1"/>
        <end position="27"/>
    </location>
</feature>
<dbReference type="InterPro" id="IPR012910">
    <property type="entry name" value="Plug_dom"/>
</dbReference>
<dbReference type="Gene3D" id="2.40.170.20">
    <property type="entry name" value="TonB-dependent receptor, beta-barrel domain"/>
    <property type="match status" value="1"/>
</dbReference>
<accession>A0AAQ1ZJG5</accession>
<dbReference type="Gene3D" id="2.60.40.1120">
    <property type="entry name" value="Carboxypeptidase-like, regulatory domain"/>
    <property type="match status" value="1"/>
</dbReference>
<evidence type="ECO:0000256" key="6">
    <source>
        <dbReference type="ARBA" id="ARBA00023237"/>
    </source>
</evidence>
<proteinExistence type="inferred from homology"/>
<dbReference type="InterPro" id="IPR023997">
    <property type="entry name" value="TonB-dep_OMP_SusC/RagA_CS"/>
</dbReference>
<name>A0AAQ1ZJG5_9BACT</name>
<dbReference type="EMBL" id="UGTJ01000001">
    <property type="protein sequence ID" value="SUB80363.1"/>
    <property type="molecule type" value="Genomic_DNA"/>
</dbReference>
<dbReference type="PROSITE" id="PS52016">
    <property type="entry name" value="TONB_DEPENDENT_REC_3"/>
    <property type="match status" value="1"/>
</dbReference>
<evidence type="ECO:0000256" key="5">
    <source>
        <dbReference type="ARBA" id="ARBA00023136"/>
    </source>
</evidence>
<dbReference type="AlphaFoldDB" id="A0AAQ1ZJG5"/>
<dbReference type="Pfam" id="PF07715">
    <property type="entry name" value="Plug"/>
    <property type="match status" value="1"/>
</dbReference>
<keyword evidence="8" id="KW-0732">Signal</keyword>